<evidence type="ECO:0000256" key="1">
    <source>
        <dbReference type="SAM" id="MobiDB-lite"/>
    </source>
</evidence>
<accession>A0A0A9DNM0</accession>
<feature type="region of interest" description="Disordered" evidence="1">
    <location>
        <begin position="157"/>
        <end position="197"/>
    </location>
</feature>
<sequence>MNVLLLLRLRGFFRSLPFGLAGGRCQAALLAFVFAMHALVCRISRQVGRLNLIGSHLVRPSPLLGVRRPFGQAVSTGRLRARHLVVAVPAELRLALLVDVLPLVIQERLRGAAERVVHGLISCPEARVGPHHPAAAAEARCPRGALDEPGVHREMTEALREEPGHRRQETTTPRGRHGADVGERQCLGGRRPQAGRREGVHHGGLLLRRRAREGGAELVLPLHRDAGAGGIAFNPFLVALVHVHRPCPHARNTIRSCSTQATSRESTRRSMNEWEKRKPREDAQTPPLARAA</sequence>
<organism evidence="2">
    <name type="scientific">Arundo donax</name>
    <name type="common">Giant reed</name>
    <name type="synonym">Donax arundinaceus</name>
    <dbReference type="NCBI Taxonomy" id="35708"/>
    <lineage>
        <taxon>Eukaryota</taxon>
        <taxon>Viridiplantae</taxon>
        <taxon>Streptophyta</taxon>
        <taxon>Embryophyta</taxon>
        <taxon>Tracheophyta</taxon>
        <taxon>Spermatophyta</taxon>
        <taxon>Magnoliopsida</taxon>
        <taxon>Liliopsida</taxon>
        <taxon>Poales</taxon>
        <taxon>Poaceae</taxon>
        <taxon>PACMAD clade</taxon>
        <taxon>Arundinoideae</taxon>
        <taxon>Arundineae</taxon>
        <taxon>Arundo</taxon>
    </lineage>
</organism>
<feature type="compositionally biased region" description="Basic and acidic residues" evidence="1">
    <location>
        <begin position="265"/>
        <end position="283"/>
    </location>
</feature>
<evidence type="ECO:0000313" key="2">
    <source>
        <dbReference type="EMBL" id="JAD85372.1"/>
    </source>
</evidence>
<dbReference type="AlphaFoldDB" id="A0A0A9DNM0"/>
<proteinExistence type="predicted"/>
<protein>
    <submittedName>
        <fullName evidence="2">Uncharacterized protein</fullName>
    </submittedName>
</protein>
<feature type="compositionally biased region" description="Basic and acidic residues" evidence="1">
    <location>
        <begin position="157"/>
        <end position="169"/>
    </location>
</feature>
<dbReference type="EMBL" id="GBRH01212523">
    <property type="protein sequence ID" value="JAD85372.1"/>
    <property type="molecule type" value="Transcribed_RNA"/>
</dbReference>
<feature type="region of interest" description="Disordered" evidence="1">
    <location>
        <begin position="258"/>
        <end position="292"/>
    </location>
</feature>
<name>A0A0A9DNM0_ARUDO</name>
<reference evidence="2" key="2">
    <citation type="journal article" date="2015" name="Data Brief">
        <title>Shoot transcriptome of the giant reed, Arundo donax.</title>
        <authorList>
            <person name="Barrero R.A."/>
            <person name="Guerrero F.D."/>
            <person name="Moolhuijzen P."/>
            <person name="Goolsby J.A."/>
            <person name="Tidwell J."/>
            <person name="Bellgard S.E."/>
            <person name="Bellgard M.I."/>
        </authorList>
    </citation>
    <scope>NUCLEOTIDE SEQUENCE</scope>
    <source>
        <tissue evidence="2">Shoot tissue taken approximately 20 cm above the soil surface</tissue>
    </source>
</reference>
<reference evidence="2" key="1">
    <citation type="submission" date="2014-09" db="EMBL/GenBank/DDBJ databases">
        <authorList>
            <person name="Magalhaes I.L.F."/>
            <person name="Oliveira U."/>
            <person name="Santos F.R."/>
            <person name="Vidigal T.H.D.A."/>
            <person name="Brescovit A.D."/>
            <person name="Santos A.J."/>
        </authorList>
    </citation>
    <scope>NUCLEOTIDE SEQUENCE</scope>
    <source>
        <tissue evidence="2">Shoot tissue taken approximately 20 cm above the soil surface</tissue>
    </source>
</reference>